<proteinExistence type="predicted"/>
<dbReference type="Proteomes" id="UP000501690">
    <property type="component" value="Linkage Group LG10"/>
</dbReference>
<dbReference type="EMBL" id="CP039354">
    <property type="protein sequence ID" value="QCE10505.1"/>
    <property type="molecule type" value="Genomic_DNA"/>
</dbReference>
<name>A0A4D6NE93_VIGUN</name>
<sequence>MKAAMAGTLQVLVRIDGTERKEEATVVCCFCNGWWTVAAQNWLAGTLCARRWRCGGSRAHGEDELAVVSGLAMRMRCGEGDCREEDELAQVALARKWWLQICAARRDGRKRWRSKLGMECDAVVLRRRCGVVQILARTGALEMEVEDGCCRGCWCVAGEVRRCGGGCHGGGRRKEN</sequence>
<evidence type="ECO:0000313" key="2">
    <source>
        <dbReference type="Proteomes" id="UP000501690"/>
    </source>
</evidence>
<gene>
    <name evidence="1" type="ORF">DEO72_LG10g1735</name>
</gene>
<accession>A0A4D6NE93</accession>
<evidence type="ECO:0000313" key="1">
    <source>
        <dbReference type="EMBL" id="QCE10505.1"/>
    </source>
</evidence>
<keyword evidence="2" id="KW-1185">Reference proteome</keyword>
<reference evidence="1 2" key="1">
    <citation type="submission" date="2019-04" db="EMBL/GenBank/DDBJ databases">
        <title>An improved genome assembly and genetic linkage map for asparagus bean, Vigna unguiculata ssp. sesquipedialis.</title>
        <authorList>
            <person name="Xia Q."/>
            <person name="Zhang R."/>
            <person name="Dong Y."/>
        </authorList>
    </citation>
    <scope>NUCLEOTIDE SEQUENCE [LARGE SCALE GENOMIC DNA]</scope>
    <source>
        <tissue evidence="1">Leaf</tissue>
    </source>
</reference>
<organism evidence="1 2">
    <name type="scientific">Vigna unguiculata</name>
    <name type="common">Cowpea</name>
    <dbReference type="NCBI Taxonomy" id="3917"/>
    <lineage>
        <taxon>Eukaryota</taxon>
        <taxon>Viridiplantae</taxon>
        <taxon>Streptophyta</taxon>
        <taxon>Embryophyta</taxon>
        <taxon>Tracheophyta</taxon>
        <taxon>Spermatophyta</taxon>
        <taxon>Magnoliopsida</taxon>
        <taxon>eudicotyledons</taxon>
        <taxon>Gunneridae</taxon>
        <taxon>Pentapetalae</taxon>
        <taxon>rosids</taxon>
        <taxon>fabids</taxon>
        <taxon>Fabales</taxon>
        <taxon>Fabaceae</taxon>
        <taxon>Papilionoideae</taxon>
        <taxon>50 kb inversion clade</taxon>
        <taxon>NPAAA clade</taxon>
        <taxon>indigoferoid/millettioid clade</taxon>
        <taxon>Phaseoleae</taxon>
        <taxon>Vigna</taxon>
    </lineage>
</organism>
<dbReference type="AlphaFoldDB" id="A0A4D6NE93"/>
<protein>
    <submittedName>
        <fullName evidence="1">Uncharacterized protein</fullName>
    </submittedName>
</protein>